<dbReference type="Proteomes" id="UP000831921">
    <property type="component" value="Chromosome"/>
</dbReference>
<sequence>MERRRLRPREGWQAKVEEQGLVWHTQDGKPYWDESAAYVFTLRQIETLEAAAERCHELFLKAGDHLAKRPEKLARFGIPDWAIDAVLAEWKRDRPALDYGRFDFGWDGTGEPKLFEYNCDTPTSMLECGVVQWQWKEEVFPGHDQFTSLHEKLIDRWRYLARDLPGQRLWVTHHADGLHEDTVTTTYMRDLASQAGLETRGVLIDRIGIDGEGRIVDEEDYLITALFKLYPWEWIVAEDYGREIVRRMDSCLWLEPIWKMLWSNKAILPLLHELEPKHPNLLAAGWDAASVGPSHVVKPILAREGANIFIVEGGHETARSEGPYREFGQVYQALYPLPSFDGAYPVLGVWTVGGEAAGLGIREGGRITADDARFVPHIIEG</sequence>
<dbReference type="SUPFAM" id="SSF56059">
    <property type="entry name" value="Glutathione synthetase ATP-binding domain-like"/>
    <property type="match status" value="1"/>
</dbReference>
<dbReference type="SUPFAM" id="SSF52440">
    <property type="entry name" value="PreATP-grasp domain"/>
    <property type="match status" value="1"/>
</dbReference>
<keyword evidence="1" id="KW-0436">Ligase</keyword>
<feature type="domain" description="Glutathionylspermidine synthase pre-ATP-grasp-like" evidence="6">
    <location>
        <begin position="12"/>
        <end position="379"/>
    </location>
</feature>
<proteinExistence type="predicted"/>
<reference evidence="7 8" key="1">
    <citation type="submission" date="2022-05" db="EMBL/GenBank/DDBJ databases">
        <title>S8-45 Sphingomonas ultraviolaceadurans.</title>
        <authorList>
            <person name="Liu Y."/>
        </authorList>
    </citation>
    <scope>NUCLEOTIDE SEQUENCE [LARGE SCALE GENOMIC DNA]</scope>
    <source>
        <strain evidence="7 8">S8-45</strain>
    </source>
</reference>
<evidence type="ECO:0000256" key="3">
    <source>
        <dbReference type="ARBA" id="ARBA00022741"/>
    </source>
</evidence>
<accession>A0ABY5MZU0</accession>
<keyword evidence="2" id="KW-0479">Metal-binding</keyword>
<dbReference type="InterPro" id="IPR005494">
    <property type="entry name" value="GSPS_pre-ATP-grasp-like_dom"/>
</dbReference>
<dbReference type="Pfam" id="PF03738">
    <property type="entry name" value="GSP_synth"/>
    <property type="match status" value="1"/>
</dbReference>
<keyword evidence="5" id="KW-0460">Magnesium</keyword>
<evidence type="ECO:0000256" key="5">
    <source>
        <dbReference type="ARBA" id="ARBA00022842"/>
    </source>
</evidence>
<gene>
    <name evidence="7" type="ORF">M1K48_04080</name>
</gene>
<name>A0ABY5MZU0_9SPHN</name>
<dbReference type="RefSeq" id="WP_249504593.1">
    <property type="nucleotide sequence ID" value="NZ_CP097253.1"/>
</dbReference>
<evidence type="ECO:0000256" key="2">
    <source>
        <dbReference type="ARBA" id="ARBA00022723"/>
    </source>
</evidence>
<evidence type="ECO:0000259" key="6">
    <source>
        <dbReference type="Pfam" id="PF03738"/>
    </source>
</evidence>
<keyword evidence="8" id="KW-1185">Reference proteome</keyword>
<keyword evidence="4" id="KW-0067">ATP-binding</keyword>
<organism evidence="7 8">
    <name type="scientific">Sphingomonas glaciei</name>
    <dbReference type="NCBI Taxonomy" id="2938948"/>
    <lineage>
        <taxon>Bacteria</taxon>
        <taxon>Pseudomonadati</taxon>
        <taxon>Pseudomonadota</taxon>
        <taxon>Alphaproteobacteria</taxon>
        <taxon>Sphingomonadales</taxon>
        <taxon>Sphingomonadaceae</taxon>
        <taxon>Sphingomonas</taxon>
    </lineage>
</organism>
<keyword evidence="3" id="KW-0547">Nucleotide-binding</keyword>
<protein>
    <submittedName>
        <fullName evidence="7">Glutathionylspermidine synthase family protein</fullName>
    </submittedName>
</protein>
<dbReference type="InterPro" id="IPR016185">
    <property type="entry name" value="PreATP-grasp_dom_sf"/>
</dbReference>
<evidence type="ECO:0000256" key="1">
    <source>
        <dbReference type="ARBA" id="ARBA00022598"/>
    </source>
</evidence>
<evidence type="ECO:0000313" key="8">
    <source>
        <dbReference type="Proteomes" id="UP000831921"/>
    </source>
</evidence>
<dbReference type="Gene3D" id="3.30.1490.330">
    <property type="match status" value="1"/>
</dbReference>
<evidence type="ECO:0000256" key="4">
    <source>
        <dbReference type="ARBA" id="ARBA00022840"/>
    </source>
</evidence>
<evidence type="ECO:0000313" key="7">
    <source>
        <dbReference type="EMBL" id="UUR08822.1"/>
    </source>
</evidence>
<dbReference type="EMBL" id="CP097253">
    <property type="protein sequence ID" value="UUR08822.1"/>
    <property type="molecule type" value="Genomic_DNA"/>
</dbReference>